<evidence type="ECO:0000313" key="2">
    <source>
        <dbReference type="Proteomes" id="UP001501095"/>
    </source>
</evidence>
<dbReference type="RefSeq" id="WP_344539102.1">
    <property type="nucleotide sequence ID" value="NZ_BAAATM010000013.1"/>
</dbReference>
<protein>
    <submittedName>
        <fullName evidence="1">Uncharacterized protein</fullName>
    </submittedName>
</protein>
<dbReference type="EMBL" id="BAAATM010000013">
    <property type="protein sequence ID" value="GAA2540667.1"/>
    <property type="molecule type" value="Genomic_DNA"/>
</dbReference>
<sequence>MTRYLAPGGWSHALTNMADSSAVTELHRLLGEFFDECERDGVGRIFRDFQSWLTPQAWYQFATAEPDQIG</sequence>
<name>A0ABP6B5S6_9ACTN</name>
<gene>
    <name evidence="1" type="ORF">GCM10010423_43530</name>
</gene>
<keyword evidence="2" id="KW-1185">Reference proteome</keyword>
<dbReference type="Proteomes" id="UP001501095">
    <property type="component" value="Unassembled WGS sequence"/>
</dbReference>
<comment type="caution">
    <text evidence="1">The sequence shown here is derived from an EMBL/GenBank/DDBJ whole genome shotgun (WGS) entry which is preliminary data.</text>
</comment>
<accession>A0ABP6B5S6</accession>
<organism evidence="1 2">
    <name type="scientific">Streptomyces levis</name>
    <dbReference type="NCBI Taxonomy" id="285566"/>
    <lineage>
        <taxon>Bacteria</taxon>
        <taxon>Bacillati</taxon>
        <taxon>Actinomycetota</taxon>
        <taxon>Actinomycetes</taxon>
        <taxon>Kitasatosporales</taxon>
        <taxon>Streptomycetaceae</taxon>
        <taxon>Streptomyces</taxon>
    </lineage>
</organism>
<reference evidence="2" key="1">
    <citation type="journal article" date="2019" name="Int. J. Syst. Evol. Microbiol.">
        <title>The Global Catalogue of Microorganisms (GCM) 10K type strain sequencing project: providing services to taxonomists for standard genome sequencing and annotation.</title>
        <authorList>
            <consortium name="The Broad Institute Genomics Platform"/>
            <consortium name="The Broad Institute Genome Sequencing Center for Infectious Disease"/>
            <person name="Wu L."/>
            <person name="Ma J."/>
        </authorList>
    </citation>
    <scope>NUCLEOTIDE SEQUENCE [LARGE SCALE GENOMIC DNA]</scope>
    <source>
        <strain evidence="2">JCM 6924</strain>
    </source>
</reference>
<evidence type="ECO:0000313" key="1">
    <source>
        <dbReference type="EMBL" id="GAA2540667.1"/>
    </source>
</evidence>
<proteinExistence type="predicted"/>